<dbReference type="InterPro" id="IPR017850">
    <property type="entry name" value="Alkaline_phosphatase_core_sf"/>
</dbReference>
<proteinExistence type="predicted"/>
<comment type="caution">
    <text evidence="2">The sequence shown here is derived from an EMBL/GenBank/DDBJ whole genome shotgun (WGS) entry which is preliminary data.</text>
</comment>
<evidence type="ECO:0008006" key="4">
    <source>
        <dbReference type="Google" id="ProtNLM"/>
    </source>
</evidence>
<dbReference type="Gene3D" id="3.40.720.10">
    <property type="entry name" value="Alkaline Phosphatase, subunit A"/>
    <property type="match status" value="1"/>
</dbReference>
<dbReference type="OMA" id="FRRTMNK"/>
<keyword evidence="3" id="KW-1185">Reference proteome</keyword>
<accession>A0A9D4PJR0</accession>
<dbReference type="VEuPathDB" id="VectorBase:RSAN_052979"/>
<evidence type="ECO:0000256" key="1">
    <source>
        <dbReference type="SAM" id="MobiDB-lite"/>
    </source>
</evidence>
<dbReference type="Proteomes" id="UP000821837">
    <property type="component" value="Unassembled WGS sequence"/>
</dbReference>
<dbReference type="SUPFAM" id="SSF53649">
    <property type="entry name" value="Alkaline phosphatase-like"/>
    <property type="match status" value="1"/>
</dbReference>
<dbReference type="CDD" id="cd16021">
    <property type="entry name" value="ALP_like"/>
    <property type="match status" value="1"/>
</dbReference>
<feature type="region of interest" description="Disordered" evidence="1">
    <location>
        <begin position="181"/>
        <end position="218"/>
    </location>
</feature>
<organism evidence="2 3">
    <name type="scientific">Rhipicephalus sanguineus</name>
    <name type="common">Brown dog tick</name>
    <name type="synonym">Ixodes sanguineus</name>
    <dbReference type="NCBI Taxonomy" id="34632"/>
    <lineage>
        <taxon>Eukaryota</taxon>
        <taxon>Metazoa</taxon>
        <taxon>Ecdysozoa</taxon>
        <taxon>Arthropoda</taxon>
        <taxon>Chelicerata</taxon>
        <taxon>Arachnida</taxon>
        <taxon>Acari</taxon>
        <taxon>Parasitiformes</taxon>
        <taxon>Ixodida</taxon>
        <taxon>Ixodoidea</taxon>
        <taxon>Ixodidae</taxon>
        <taxon>Rhipicephalinae</taxon>
        <taxon>Rhipicephalus</taxon>
        <taxon>Rhipicephalus</taxon>
    </lineage>
</organism>
<dbReference type="PANTHER" id="PTHR10974">
    <property type="entry name" value="FI08016P-RELATED"/>
    <property type="match status" value="1"/>
</dbReference>
<dbReference type="InterPro" id="IPR004245">
    <property type="entry name" value="DUF229"/>
</dbReference>
<dbReference type="FunFam" id="3.40.720.10:FF:000017">
    <property type="entry name" value="Predicted protein"/>
    <property type="match status" value="1"/>
</dbReference>
<dbReference type="EMBL" id="JABSTV010001253">
    <property type="protein sequence ID" value="KAH7942951.1"/>
    <property type="molecule type" value="Genomic_DNA"/>
</dbReference>
<sequence length="713" mass="80228">MVRRSKVHPAILIALPFLATLLLMTSPPWGLLAGRGSGQVPAEFLRHRYWNYDPEVQEPRDPRQSCSLPALHPFHPAVWPYLNPVTPVVCKVRQPWLTFIDSSGNLRFNTSSGYSLSNLHCSYKSVQRVTDNKITYSDAIPFTEDKVPLSDDVITISCSNVLKWPVYSNIHAVVARRGSPVRDEVTTANRRERRPRRSSRSRGTRRVSVGPLLSRGKPKQAPPNVLIFGLDSVSRLSMMRFLPKTYDYLISQLNAVVFRGMNKVGDNTFPNLLALLTGRRVEDVVKPGQKDKLYDEVHIVWKDFQKAGYETLFAEDFPAYALFNYLARGFTEPPTDYYLRPFWLAVYESFLLMSSSALCLGNTPKHMLQLDYLRRYFDGRRNASDASDKPFFAFSYLVEISHDFSQQVGAADDDFVEFLEYLGSNGHLKNTFLFFLSDHGHRFDSIRSTFVGRIEERLPFFALAIPDETDWLDSRGPGVASKSTAMARLNASQVASNLESNAGRLTTPFDTYTTLRDIASFASGGSATSRKDDSRYGVSLFGEVSRDRTCERAGVPSEYCSCGSEVPVELNNPVVLKAATALVEKVNDLLNSDQLDEPFVSSRRCARLSLRRVHDAQELFVVDDVKETADGTRRLRVTVEVLPSAAMLEGLMLVNGDEQFDVFGDISRINKYGNQSHCIRHAVLRKYCYCLAETPVDDGTSGDYEEHTLPTVT</sequence>
<dbReference type="GO" id="GO:0005615">
    <property type="term" value="C:extracellular space"/>
    <property type="evidence" value="ECO:0007669"/>
    <property type="project" value="TreeGrafter"/>
</dbReference>
<dbReference type="Pfam" id="PF02995">
    <property type="entry name" value="DUF229"/>
    <property type="match status" value="1"/>
</dbReference>
<protein>
    <recommendedName>
        <fullName evidence="4">DUF229 domain containing protein</fullName>
    </recommendedName>
</protein>
<name>A0A9D4PJR0_RHISA</name>
<reference evidence="2" key="2">
    <citation type="submission" date="2021-09" db="EMBL/GenBank/DDBJ databases">
        <authorList>
            <person name="Jia N."/>
            <person name="Wang J."/>
            <person name="Shi W."/>
            <person name="Du L."/>
            <person name="Sun Y."/>
            <person name="Zhan W."/>
            <person name="Jiang J."/>
            <person name="Wang Q."/>
            <person name="Zhang B."/>
            <person name="Ji P."/>
            <person name="Sakyi L.B."/>
            <person name="Cui X."/>
            <person name="Yuan T."/>
            <person name="Jiang B."/>
            <person name="Yang W."/>
            <person name="Lam T.T.-Y."/>
            <person name="Chang Q."/>
            <person name="Ding S."/>
            <person name="Wang X."/>
            <person name="Zhu J."/>
            <person name="Ruan X."/>
            <person name="Zhao L."/>
            <person name="Wei J."/>
            <person name="Que T."/>
            <person name="Du C."/>
            <person name="Cheng J."/>
            <person name="Dai P."/>
            <person name="Han X."/>
            <person name="Huang E."/>
            <person name="Gao Y."/>
            <person name="Liu J."/>
            <person name="Shao H."/>
            <person name="Ye R."/>
            <person name="Li L."/>
            <person name="Wei W."/>
            <person name="Wang X."/>
            <person name="Wang C."/>
            <person name="Huo Q."/>
            <person name="Li W."/>
            <person name="Guo W."/>
            <person name="Chen H."/>
            <person name="Chen S."/>
            <person name="Zhou L."/>
            <person name="Zhou L."/>
            <person name="Ni X."/>
            <person name="Tian J."/>
            <person name="Zhou Y."/>
            <person name="Sheng Y."/>
            <person name="Liu T."/>
            <person name="Pan Y."/>
            <person name="Xia L."/>
            <person name="Li J."/>
            <person name="Zhao F."/>
            <person name="Cao W."/>
        </authorList>
    </citation>
    <scope>NUCLEOTIDE SEQUENCE</scope>
    <source>
        <strain evidence="2">Rsan-2018</strain>
        <tissue evidence="2">Larvae</tissue>
    </source>
</reference>
<dbReference type="AlphaFoldDB" id="A0A9D4PJR0"/>
<dbReference type="PANTHER" id="PTHR10974:SF1">
    <property type="entry name" value="FI08016P-RELATED"/>
    <property type="match status" value="1"/>
</dbReference>
<evidence type="ECO:0000313" key="3">
    <source>
        <dbReference type="Proteomes" id="UP000821837"/>
    </source>
</evidence>
<reference evidence="2" key="1">
    <citation type="journal article" date="2020" name="Cell">
        <title>Large-Scale Comparative Analyses of Tick Genomes Elucidate Their Genetic Diversity and Vector Capacities.</title>
        <authorList>
            <consortium name="Tick Genome and Microbiome Consortium (TIGMIC)"/>
            <person name="Jia N."/>
            <person name="Wang J."/>
            <person name="Shi W."/>
            <person name="Du L."/>
            <person name="Sun Y."/>
            <person name="Zhan W."/>
            <person name="Jiang J.F."/>
            <person name="Wang Q."/>
            <person name="Zhang B."/>
            <person name="Ji P."/>
            <person name="Bell-Sakyi L."/>
            <person name="Cui X.M."/>
            <person name="Yuan T.T."/>
            <person name="Jiang B.G."/>
            <person name="Yang W.F."/>
            <person name="Lam T.T."/>
            <person name="Chang Q.C."/>
            <person name="Ding S.J."/>
            <person name="Wang X.J."/>
            <person name="Zhu J.G."/>
            <person name="Ruan X.D."/>
            <person name="Zhao L."/>
            <person name="Wei J.T."/>
            <person name="Ye R.Z."/>
            <person name="Que T.C."/>
            <person name="Du C.H."/>
            <person name="Zhou Y.H."/>
            <person name="Cheng J.X."/>
            <person name="Dai P.F."/>
            <person name="Guo W.B."/>
            <person name="Han X.H."/>
            <person name="Huang E.J."/>
            <person name="Li L.F."/>
            <person name="Wei W."/>
            <person name="Gao Y.C."/>
            <person name="Liu J.Z."/>
            <person name="Shao H.Z."/>
            <person name="Wang X."/>
            <person name="Wang C.C."/>
            <person name="Yang T.C."/>
            <person name="Huo Q.B."/>
            <person name="Li W."/>
            <person name="Chen H.Y."/>
            <person name="Chen S.E."/>
            <person name="Zhou L.G."/>
            <person name="Ni X.B."/>
            <person name="Tian J.H."/>
            <person name="Sheng Y."/>
            <person name="Liu T."/>
            <person name="Pan Y.S."/>
            <person name="Xia L.Y."/>
            <person name="Li J."/>
            <person name="Zhao F."/>
            <person name="Cao W.C."/>
        </authorList>
    </citation>
    <scope>NUCLEOTIDE SEQUENCE</scope>
    <source>
        <strain evidence="2">Rsan-2018</strain>
    </source>
</reference>
<feature type="compositionally biased region" description="Basic residues" evidence="1">
    <location>
        <begin position="191"/>
        <end position="205"/>
    </location>
</feature>
<gene>
    <name evidence="2" type="ORF">HPB52_002726</name>
</gene>
<evidence type="ECO:0000313" key="2">
    <source>
        <dbReference type="EMBL" id="KAH7942951.1"/>
    </source>
</evidence>